<dbReference type="Pfam" id="PF08352">
    <property type="entry name" value="oligo_HPY"/>
    <property type="match status" value="1"/>
</dbReference>
<proteinExistence type="inferred from homology"/>
<comment type="subcellular location">
    <subcellularLocation>
        <location evidence="1">Cell membrane</location>
        <topology evidence="1">Peripheral membrane protein</topology>
    </subcellularLocation>
</comment>
<dbReference type="GO" id="GO:0015833">
    <property type="term" value="P:peptide transport"/>
    <property type="evidence" value="ECO:0007669"/>
    <property type="project" value="InterPro"/>
</dbReference>
<evidence type="ECO:0000256" key="2">
    <source>
        <dbReference type="ARBA" id="ARBA00005417"/>
    </source>
</evidence>
<gene>
    <name evidence="11" type="ORF">AB432_012070</name>
</gene>
<keyword evidence="3" id="KW-0813">Transport</keyword>
<keyword evidence="8" id="KW-1278">Translocase</keyword>
<evidence type="ECO:0000259" key="10">
    <source>
        <dbReference type="PROSITE" id="PS50893"/>
    </source>
</evidence>
<keyword evidence="6" id="KW-0547">Nucleotide-binding</keyword>
<evidence type="ECO:0000256" key="9">
    <source>
        <dbReference type="ARBA" id="ARBA00023136"/>
    </source>
</evidence>
<name>A0A2Z4MGT4_BREBE</name>
<protein>
    <submittedName>
        <fullName evidence="11">ABC transporter ATP-binding protein</fullName>
    </submittedName>
</protein>
<dbReference type="PROSITE" id="PS50893">
    <property type="entry name" value="ABC_TRANSPORTER_2"/>
    <property type="match status" value="1"/>
</dbReference>
<keyword evidence="9" id="KW-0472">Membrane</keyword>
<evidence type="ECO:0000256" key="1">
    <source>
        <dbReference type="ARBA" id="ARBA00004202"/>
    </source>
</evidence>
<dbReference type="PROSITE" id="PS00211">
    <property type="entry name" value="ABC_TRANSPORTER_1"/>
    <property type="match status" value="1"/>
</dbReference>
<dbReference type="FunFam" id="3.40.50.300:FF:000016">
    <property type="entry name" value="Oligopeptide ABC transporter ATP-binding component"/>
    <property type="match status" value="1"/>
</dbReference>
<keyword evidence="5" id="KW-0997">Cell inner membrane</keyword>
<sequence length="318" mass="34966">MNKVLVVENLHTHFFTANGVVEAVEDVSFHLEKGEMLGLIGESGCGKSTVIQSILRLLEYPGKVMCGKAMLGGVDLLQAPAEQVEKLRWKSISVIPQSAMNALNPVFTVGEQIMEAILLHEKITMEEAIRRTEQLLEMVGIPKQRRKSFPHEFSGGMKQRVAIAMALACNPQVVISDESTTGLDVLTQAQVIAILKDLQRSMDLSIILISHDLPMVTAICERIAIMYAGKIVECGTTEQLITNPRHPYSQGLLAATPDINDPEKECRSIPGTVPLLINPPKGCRFHTRCQHAQDKCKVESPPLREVHEGHFVSCFVGG</sequence>
<comment type="similarity">
    <text evidence="2">Belongs to the ABC transporter superfamily.</text>
</comment>
<dbReference type="Proteomes" id="UP000036061">
    <property type="component" value="Chromosome"/>
</dbReference>
<dbReference type="InterPro" id="IPR050388">
    <property type="entry name" value="ABC_Ni/Peptide_Import"/>
</dbReference>
<evidence type="ECO:0000256" key="4">
    <source>
        <dbReference type="ARBA" id="ARBA00022475"/>
    </source>
</evidence>
<organism evidence="11 12">
    <name type="scientific">Brevibacillus brevis</name>
    <name type="common">Bacillus brevis</name>
    <dbReference type="NCBI Taxonomy" id="1393"/>
    <lineage>
        <taxon>Bacteria</taxon>
        <taxon>Bacillati</taxon>
        <taxon>Bacillota</taxon>
        <taxon>Bacilli</taxon>
        <taxon>Bacillales</taxon>
        <taxon>Paenibacillaceae</taxon>
        <taxon>Brevibacillus</taxon>
    </lineage>
</organism>
<dbReference type="CDD" id="cd03257">
    <property type="entry name" value="ABC_NikE_OppD_transporters"/>
    <property type="match status" value="1"/>
</dbReference>
<dbReference type="InterPro" id="IPR027417">
    <property type="entry name" value="P-loop_NTPase"/>
</dbReference>
<evidence type="ECO:0000313" key="12">
    <source>
        <dbReference type="Proteomes" id="UP000036061"/>
    </source>
</evidence>
<keyword evidence="4" id="KW-1003">Cell membrane</keyword>
<dbReference type="Pfam" id="PF00005">
    <property type="entry name" value="ABC_tran"/>
    <property type="match status" value="1"/>
</dbReference>
<dbReference type="AlphaFoldDB" id="A0A2Z4MGT4"/>
<feature type="domain" description="ABC transporter" evidence="10">
    <location>
        <begin position="5"/>
        <end position="253"/>
    </location>
</feature>
<dbReference type="InterPro" id="IPR017871">
    <property type="entry name" value="ABC_transporter-like_CS"/>
</dbReference>
<dbReference type="EMBL" id="CP030117">
    <property type="protein sequence ID" value="AWX55730.1"/>
    <property type="molecule type" value="Genomic_DNA"/>
</dbReference>
<dbReference type="Gene3D" id="3.40.50.300">
    <property type="entry name" value="P-loop containing nucleotide triphosphate hydrolases"/>
    <property type="match status" value="1"/>
</dbReference>
<dbReference type="SMART" id="SM00382">
    <property type="entry name" value="AAA"/>
    <property type="match status" value="1"/>
</dbReference>
<reference evidence="11 12" key="1">
    <citation type="journal article" date="2015" name="Genome Announc.">
        <title>Draft Genome Sequence of Brevibacillus brevis DZQ7, a Plant Growth-Promoting Rhizobacterium with Broad-Spectrum Antimicrobial Activity.</title>
        <authorList>
            <person name="Hou Q."/>
            <person name="Wang C."/>
            <person name="Hou X."/>
            <person name="Xia Z."/>
            <person name="Ye J."/>
            <person name="Liu K."/>
            <person name="Liu H."/>
            <person name="Wang J."/>
            <person name="Guo H."/>
            <person name="Yu X."/>
            <person name="Yang Y."/>
            <person name="Du B."/>
            <person name="Ding Y."/>
        </authorList>
    </citation>
    <scope>NUCLEOTIDE SEQUENCE [LARGE SCALE GENOMIC DNA]</scope>
    <source>
        <strain evidence="11 12">DZQ7</strain>
    </source>
</reference>
<dbReference type="InterPro" id="IPR003439">
    <property type="entry name" value="ABC_transporter-like_ATP-bd"/>
</dbReference>
<dbReference type="GO" id="GO:0005886">
    <property type="term" value="C:plasma membrane"/>
    <property type="evidence" value="ECO:0007669"/>
    <property type="project" value="UniProtKB-SubCell"/>
</dbReference>
<evidence type="ECO:0000256" key="5">
    <source>
        <dbReference type="ARBA" id="ARBA00022519"/>
    </source>
</evidence>
<evidence type="ECO:0000256" key="8">
    <source>
        <dbReference type="ARBA" id="ARBA00022967"/>
    </source>
</evidence>
<dbReference type="NCBIfam" id="TIGR01727">
    <property type="entry name" value="oligo_HPY"/>
    <property type="match status" value="1"/>
</dbReference>
<dbReference type="InterPro" id="IPR003593">
    <property type="entry name" value="AAA+_ATPase"/>
</dbReference>
<evidence type="ECO:0000256" key="6">
    <source>
        <dbReference type="ARBA" id="ARBA00022741"/>
    </source>
</evidence>
<dbReference type="GO" id="GO:0016887">
    <property type="term" value="F:ATP hydrolysis activity"/>
    <property type="evidence" value="ECO:0007669"/>
    <property type="project" value="InterPro"/>
</dbReference>
<dbReference type="SUPFAM" id="SSF52540">
    <property type="entry name" value="P-loop containing nucleoside triphosphate hydrolases"/>
    <property type="match status" value="1"/>
</dbReference>
<evidence type="ECO:0000313" key="11">
    <source>
        <dbReference type="EMBL" id="AWX55730.1"/>
    </source>
</evidence>
<evidence type="ECO:0000256" key="7">
    <source>
        <dbReference type="ARBA" id="ARBA00022840"/>
    </source>
</evidence>
<dbReference type="RefSeq" id="WP_048032487.1">
    <property type="nucleotide sequence ID" value="NZ_CP030117.1"/>
</dbReference>
<dbReference type="GO" id="GO:0005524">
    <property type="term" value="F:ATP binding"/>
    <property type="evidence" value="ECO:0007669"/>
    <property type="project" value="UniProtKB-KW"/>
</dbReference>
<dbReference type="PANTHER" id="PTHR43297">
    <property type="entry name" value="OLIGOPEPTIDE TRANSPORT ATP-BINDING PROTEIN APPD"/>
    <property type="match status" value="1"/>
</dbReference>
<accession>A0A2Z4MGT4</accession>
<dbReference type="InterPro" id="IPR013563">
    <property type="entry name" value="Oligopep_ABC_C"/>
</dbReference>
<dbReference type="PANTHER" id="PTHR43297:SF14">
    <property type="entry name" value="ATPASE AAA-TYPE CORE DOMAIN-CONTAINING PROTEIN"/>
    <property type="match status" value="1"/>
</dbReference>
<evidence type="ECO:0000256" key="3">
    <source>
        <dbReference type="ARBA" id="ARBA00022448"/>
    </source>
</evidence>
<keyword evidence="7 11" id="KW-0067">ATP-binding</keyword>